<evidence type="ECO:0000313" key="6">
    <source>
        <dbReference type="EMBL" id="NEI73531.1"/>
    </source>
</evidence>
<proteinExistence type="inferred from homology"/>
<dbReference type="GO" id="GO:0004301">
    <property type="term" value="F:epoxide hydrolase activity"/>
    <property type="evidence" value="ECO:0007669"/>
    <property type="project" value="TreeGrafter"/>
</dbReference>
<comment type="similarity">
    <text evidence="1">Belongs to the peptidase S33 family.</text>
</comment>
<dbReference type="Proteomes" id="UP000483035">
    <property type="component" value="Unassembled WGS sequence"/>
</dbReference>
<dbReference type="PRINTS" id="PR00412">
    <property type="entry name" value="EPOXHYDRLASE"/>
</dbReference>
<dbReference type="InterPro" id="IPR010497">
    <property type="entry name" value="Epoxide_hydro_N"/>
</dbReference>
<feature type="active site" description="Proton acceptor" evidence="4">
    <location>
        <position position="398"/>
    </location>
</feature>
<feature type="active site" description="Nucleophile" evidence="4">
    <location>
        <position position="221"/>
    </location>
</feature>
<feature type="active site" description="Proton donor" evidence="4">
    <location>
        <position position="346"/>
    </location>
</feature>
<evidence type="ECO:0000256" key="3">
    <source>
        <dbReference type="ARBA" id="ARBA00022801"/>
    </source>
</evidence>
<dbReference type="InterPro" id="IPR006311">
    <property type="entry name" value="TAT_signal"/>
</dbReference>
<name>A0A6L9UDT3_9HYPH</name>
<dbReference type="InterPro" id="IPR029058">
    <property type="entry name" value="AB_hydrolase_fold"/>
</dbReference>
<dbReference type="PIRSF" id="PIRSF001112">
    <property type="entry name" value="Epoxide_hydrolase"/>
    <property type="match status" value="1"/>
</dbReference>
<dbReference type="RefSeq" id="WP_163991947.1">
    <property type="nucleotide sequence ID" value="NZ_WUEY01000019.1"/>
</dbReference>
<evidence type="ECO:0000259" key="5">
    <source>
        <dbReference type="Pfam" id="PF06441"/>
    </source>
</evidence>
<accession>A0A6L9UDT3</accession>
<dbReference type="NCBIfam" id="TIGR01409">
    <property type="entry name" value="TAT_signal_seq"/>
    <property type="match status" value="1"/>
</dbReference>
<dbReference type="InterPro" id="IPR019546">
    <property type="entry name" value="TAT_signal_bac_arc"/>
</dbReference>
<evidence type="ECO:0000256" key="4">
    <source>
        <dbReference type="PIRSR" id="PIRSR001112-1"/>
    </source>
</evidence>
<protein>
    <submittedName>
        <fullName evidence="6">Alpha/beta fold hydrolase</fullName>
    </submittedName>
</protein>
<comment type="caution">
    <text evidence="6">The sequence shown here is derived from an EMBL/GenBank/DDBJ whole genome shotgun (WGS) entry which is preliminary data.</text>
</comment>
<sequence length="422" mass="47295">MFDLKIGSRNEGDLSLSRRQLLQAAAAIGVALAPLPSFAAPASATGLVPFRIDIPQADLDDLKLRLARTRWPERETVSDASQGAQLEKVKALVDYWRTTYDWRRLEARLNAYPQFKTEIDGLGIHFLHIRSRHENALPLIMTHGWPGSIVEFLEVIDPLTDPTAHGGKAEDAFHVVLPSIPGHGFSDKPTEKGWNRTRISHAWDELMHRLGYDSYVAQGGDWGSVITTEMGRLQVKGLKAMHINLPFVVPNPFPSDRTPDEEVVSEQLKRFSEGSAYFQIHATRPQTIGYALADSPSGQAAWIYEKLASWSDSNGDPENIFTYDQMLDDIMFYWITDSGASSARMYAENADLTFNSIPVAIPTGVSVFPGEIFTPPRKWAERTFSNLVYWNRAERGGHFAAFEQPKIFTSELRAAFSSLRNK</sequence>
<dbReference type="PANTHER" id="PTHR21661">
    <property type="entry name" value="EPOXIDE HYDROLASE 1-RELATED"/>
    <property type="match status" value="1"/>
</dbReference>
<feature type="domain" description="Epoxide hydrolase N-terminal" evidence="5">
    <location>
        <begin position="49"/>
        <end position="152"/>
    </location>
</feature>
<dbReference type="EMBL" id="WUEY01000019">
    <property type="protein sequence ID" value="NEI73531.1"/>
    <property type="molecule type" value="Genomic_DNA"/>
</dbReference>
<dbReference type="SUPFAM" id="SSF53474">
    <property type="entry name" value="alpha/beta-Hydrolases"/>
    <property type="match status" value="1"/>
</dbReference>
<evidence type="ECO:0000313" key="7">
    <source>
        <dbReference type="Proteomes" id="UP000483035"/>
    </source>
</evidence>
<dbReference type="Gene3D" id="3.40.50.1820">
    <property type="entry name" value="alpha/beta hydrolase"/>
    <property type="match status" value="1"/>
</dbReference>
<dbReference type="Pfam" id="PF06441">
    <property type="entry name" value="EHN"/>
    <property type="match status" value="1"/>
</dbReference>
<dbReference type="PANTHER" id="PTHR21661:SF35">
    <property type="entry name" value="EPOXIDE HYDROLASE"/>
    <property type="match status" value="1"/>
</dbReference>
<dbReference type="GO" id="GO:0097176">
    <property type="term" value="P:epoxide metabolic process"/>
    <property type="evidence" value="ECO:0007669"/>
    <property type="project" value="TreeGrafter"/>
</dbReference>
<keyword evidence="2" id="KW-0058">Aromatic hydrocarbons catabolism</keyword>
<evidence type="ECO:0000256" key="1">
    <source>
        <dbReference type="ARBA" id="ARBA00010088"/>
    </source>
</evidence>
<dbReference type="AlphaFoldDB" id="A0A6L9UDT3"/>
<keyword evidence="3 6" id="KW-0378">Hydrolase</keyword>
<gene>
    <name evidence="6" type="ORF">GR212_28660</name>
</gene>
<dbReference type="InterPro" id="IPR016292">
    <property type="entry name" value="Epoxide_hydrolase"/>
</dbReference>
<reference evidence="6 7" key="1">
    <citation type="submission" date="2019-12" db="EMBL/GenBank/DDBJ databases">
        <title>Rhizobium genotypes associated with high levels of biological nitrogen fixation by grain legumes in a temperate-maritime cropping system.</title>
        <authorList>
            <person name="Maluk M."/>
            <person name="Francesc Ferrando Molina F."/>
            <person name="Lopez Del Egido L."/>
            <person name="Lafos M."/>
            <person name="Langarica-Fuentes A."/>
            <person name="Gebre Yohannes G."/>
            <person name="Young M.W."/>
            <person name="Martin P."/>
            <person name="Gantlett R."/>
            <person name="Kenicer G."/>
            <person name="Hawes C."/>
            <person name="Begg G.S."/>
            <person name="Quilliam R.S."/>
            <person name="Squire G.R."/>
            <person name="Poole P.S."/>
            <person name="Young P.W."/>
            <person name="Iannetta P.M."/>
            <person name="James E.K."/>
        </authorList>
    </citation>
    <scope>NUCLEOTIDE SEQUENCE [LARGE SCALE GENOMIC DNA]</scope>
    <source>
        <strain evidence="6 7">JHI1118</strain>
    </source>
</reference>
<organism evidence="6 7">
    <name type="scientific">Rhizobium lusitanum</name>
    <dbReference type="NCBI Taxonomy" id="293958"/>
    <lineage>
        <taxon>Bacteria</taxon>
        <taxon>Pseudomonadati</taxon>
        <taxon>Pseudomonadota</taxon>
        <taxon>Alphaproteobacteria</taxon>
        <taxon>Hyphomicrobiales</taxon>
        <taxon>Rhizobiaceae</taxon>
        <taxon>Rhizobium/Agrobacterium group</taxon>
        <taxon>Rhizobium</taxon>
    </lineage>
</organism>
<dbReference type="PROSITE" id="PS51318">
    <property type="entry name" value="TAT"/>
    <property type="match status" value="1"/>
</dbReference>
<dbReference type="InterPro" id="IPR000639">
    <property type="entry name" value="Epox_hydrolase-like"/>
</dbReference>
<evidence type="ECO:0000256" key="2">
    <source>
        <dbReference type="ARBA" id="ARBA00022797"/>
    </source>
</evidence>